<dbReference type="RefSeq" id="XP_017997168.1">
    <property type="nucleotide sequence ID" value="XM_018141355.1"/>
</dbReference>
<dbReference type="Proteomes" id="UP000038010">
    <property type="component" value="Unassembled WGS sequence"/>
</dbReference>
<accession>A0A0N1H5S6</accession>
<feature type="signal peptide" evidence="1">
    <location>
        <begin position="1"/>
        <end position="21"/>
    </location>
</feature>
<keyword evidence="1" id="KW-0732">Signal</keyword>
<evidence type="ECO:0000313" key="2">
    <source>
        <dbReference type="EMBL" id="KPI37205.1"/>
    </source>
</evidence>
<feature type="chain" id="PRO_5005873084" description="Secreted protein" evidence="1">
    <location>
        <begin position="22"/>
        <end position="304"/>
    </location>
</feature>
<reference evidence="2 3" key="1">
    <citation type="submission" date="2015-06" db="EMBL/GenBank/DDBJ databases">
        <title>Draft genome of the ant-associated black yeast Phialophora attae CBS 131958.</title>
        <authorList>
            <person name="Moreno L.F."/>
            <person name="Stielow B.J."/>
            <person name="de Hoog S."/>
            <person name="Vicente V.A."/>
            <person name="Weiss V.A."/>
            <person name="de Vries M."/>
            <person name="Cruz L.M."/>
            <person name="Souza E.M."/>
        </authorList>
    </citation>
    <scope>NUCLEOTIDE SEQUENCE [LARGE SCALE GENOMIC DNA]</scope>
    <source>
        <strain evidence="2 3">CBS 131958</strain>
    </source>
</reference>
<dbReference type="AlphaFoldDB" id="A0A0N1H5S6"/>
<protein>
    <recommendedName>
        <fullName evidence="4">Secreted protein</fullName>
    </recommendedName>
</protein>
<evidence type="ECO:0000256" key="1">
    <source>
        <dbReference type="SAM" id="SignalP"/>
    </source>
</evidence>
<comment type="caution">
    <text evidence="2">The sequence shown here is derived from an EMBL/GenBank/DDBJ whole genome shotgun (WGS) entry which is preliminary data.</text>
</comment>
<proteinExistence type="predicted"/>
<evidence type="ECO:0000313" key="3">
    <source>
        <dbReference type="Proteomes" id="UP000038010"/>
    </source>
</evidence>
<dbReference type="OrthoDB" id="10010954at2759"/>
<gene>
    <name evidence="2" type="ORF">AB675_1461</name>
</gene>
<keyword evidence="3" id="KW-1185">Reference proteome</keyword>
<dbReference type="EMBL" id="LFJN01000025">
    <property type="protein sequence ID" value="KPI37205.1"/>
    <property type="molecule type" value="Genomic_DNA"/>
</dbReference>
<name>A0A0N1H5S6_9EURO</name>
<organism evidence="2 3">
    <name type="scientific">Cyphellophora attinorum</name>
    <dbReference type="NCBI Taxonomy" id="1664694"/>
    <lineage>
        <taxon>Eukaryota</taxon>
        <taxon>Fungi</taxon>
        <taxon>Dikarya</taxon>
        <taxon>Ascomycota</taxon>
        <taxon>Pezizomycotina</taxon>
        <taxon>Eurotiomycetes</taxon>
        <taxon>Chaetothyriomycetidae</taxon>
        <taxon>Chaetothyriales</taxon>
        <taxon>Cyphellophoraceae</taxon>
        <taxon>Cyphellophora</taxon>
    </lineage>
</organism>
<sequence>MLSGIFTIIIAACALLPSAIARPQSQPYESASVVAPAPDASHLYNLTRVFFESMIVPNNLVQLKGLNSSIFAEDITGRVSDSRKFLGRELNTEYVYGAFTGASVNESRITLIGFPRTTMTMRFAANPVDKTAFITEIMSFDIKLLGQTIPVQMDVWFKWNDNDEVQAYDARFVYFDWLMSDGMKTLKNRYNLPDVLHAQDLSKSMLISQICETAVASCQGDLLQYDSVPQCQEYLMNNKRMGQPFEFGVDTILCRSLHEGMLTLKPEAHCAHVGPSGGDMCTDNLDYATYVMDTDFFDPSNAGW</sequence>
<evidence type="ECO:0008006" key="4">
    <source>
        <dbReference type="Google" id="ProtNLM"/>
    </source>
</evidence>
<dbReference type="VEuPathDB" id="FungiDB:AB675_1461"/>
<dbReference type="GeneID" id="28733235"/>